<feature type="transmembrane region" description="Helical" evidence="10">
    <location>
        <begin position="353"/>
        <end position="372"/>
    </location>
</feature>
<comment type="similarity">
    <text evidence="8">Belongs to the TsuA/YedE (TC 9.B.102) family.</text>
</comment>
<evidence type="ECO:0000256" key="10">
    <source>
        <dbReference type="SAM" id="Phobius"/>
    </source>
</evidence>
<keyword evidence="3" id="KW-1003">Cell membrane</keyword>
<evidence type="ECO:0000256" key="1">
    <source>
        <dbReference type="ARBA" id="ARBA00004429"/>
    </source>
</evidence>
<feature type="transmembrane region" description="Helical" evidence="10">
    <location>
        <begin position="123"/>
        <end position="152"/>
    </location>
</feature>
<dbReference type="PANTHER" id="PTHR30574:SF1">
    <property type="entry name" value="SULPHUR TRANSPORT DOMAIN-CONTAINING PROTEIN"/>
    <property type="match status" value="1"/>
</dbReference>
<sequence>MTSTLDRTPPVRPASQAPTAGPPQLGIALAGLVGALALGTLVWQRSGQVPAVLFGIGAALGFVLFHSRFGFTSAWRQLVSVRQGAGLRAHMLMIAVAATLFAPILANGVAWNDVPAAPSLAPLGFGVVVGAFLFGVGMQLGGSCASGTLFAVGSGQTAILITLGGFVAGSTLGALHSPFWTDDLPSHPPVSLTTVQPFGHLGAWVLTMAVVGAIVGLTYALARGRGGRGARPVPPVDRAPVARGAARAVRGSWPLWVGALLLAGLNALTLWVSGGAWGVTFAFSLWGSKLLDALGVDVMSWTFWQDPANAAKYQAGFLAEKTSVMDLGIILGALVASALAGAFVVHRRIPGRLALGAVVGGIMMGYGARIAFGCNIGAYFGGIASFSLHGWLWGAMALLGTVAGLRLRPLLGMSNPRPTDSVC</sequence>
<evidence type="ECO:0000256" key="3">
    <source>
        <dbReference type="ARBA" id="ARBA00022475"/>
    </source>
</evidence>
<proteinExistence type="inferred from homology"/>
<dbReference type="AlphaFoldDB" id="A0A3N2CUZ9"/>
<comment type="caution">
    <text evidence="11">The sequence shown here is derived from an EMBL/GenBank/DDBJ whole genome shotgun (WGS) entry which is preliminary data.</text>
</comment>
<keyword evidence="5 10" id="KW-0812">Transmembrane</keyword>
<keyword evidence="6 10" id="KW-1133">Transmembrane helix</keyword>
<feature type="transmembrane region" description="Helical" evidence="10">
    <location>
        <begin position="378"/>
        <end position="405"/>
    </location>
</feature>
<feature type="transmembrane region" description="Helical" evidence="10">
    <location>
        <begin position="327"/>
        <end position="346"/>
    </location>
</feature>
<dbReference type="EMBL" id="RKHO01000001">
    <property type="protein sequence ID" value="ROR91238.1"/>
    <property type="molecule type" value="Genomic_DNA"/>
</dbReference>
<organism evidence="11 12">
    <name type="scientific">Nocardioides aurantiacus</name>
    <dbReference type="NCBI Taxonomy" id="86796"/>
    <lineage>
        <taxon>Bacteria</taxon>
        <taxon>Bacillati</taxon>
        <taxon>Actinomycetota</taxon>
        <taxon>Actinomycetes</taxon>
        <taxon>Propionibacteriales</taxon>
        <taxon>Nocardioidaceae</taxon>
        <taxon>Nocardioides</taxon>
    </lineage>
</organism>
<dbReference type="GO" id="GO:0005886">
    <property type="term" value="C:plasma membrane"/>
    <property type="evidence" value="ECO:0007669"/>
    <property type="project" value="UniProtKB-SubCell"/>
</dbReference>
<feature type="region of interest" description="Disordered" evidence="9">
    <location>
        <begin position="1"/>
        <end position="20"/>
    </location>
</feature>
<evidence type="ECO:0000256" key="9">
    <source>
        <dbReference type="SAM" id="MobiDB-lite"/>
    </source>
</evidence>
<evidence type="ECO:0000313" key="11">
    <source>
        <dbReference type="EMBL" id="ROR91238.1"/>
    </source>
</evidence>
<feature type="transmembrane region" description="Helical" evidence="10">
    <location>
        <begin position="49"/>
        <end position="71"/>
    </location>
</feature>
<feature type="transmembrane region" description="Helical" evidence="10">
    <location>
        <begin position="159"/>
        <end position="181"/>
    </location>
</feature>
<comment type="subcellular location">
    <subcellularLocation>
        <location evidence="1">Cell inner membrane</location>
        <topology evidence="1">Multi-pass membrane protein</topology>
    </subcellularLocation>
</comment>
<reference evidence="11 12" key="1">
    <citation type="submission" date="2018-11" db="EMBL/GenBank/DDBJ databases">
        <title>Sequencing the genomes of 1000 actinobacteria strains.</title>
        <authorList>
            <person name="Klenk H.-P."/>
        </authorList>
    </citation>
    <scope>NUCLEOTIDE SEQUENCE [LARGE SCALE GENOMIC DNA]</scope>
    <source>
        <strain evidence="11 12">DSM 12652</strain>
    </source>
</reference>
<dbReference type="Pfam" id="PF04143">
    <property type="entry name" value="Sulf_transp"/>
    <property type="match status" value="1"/>
</dbReference>
<dbReference type="PANTHER" id="PTHR30574">
    <property type="entry name" value="INNER MEMBRANE PROTEIN YEDE"/>
    <property type="match status" value="1"/>
</dbReference>
<evidence type="ECO:0000256" key="2">
    <source>
        <dbReference type="ARBA" id="ARBA00022448"/>
    </source>
</evidence>
<evidence type="ECO:0000256" key="6">
    <source>
        <dbReference type="ARBA" id="ARBA00022989"/>
    </source>
</evidence>
<keyword evidence="2" id="KW-0813">Transport</keyword>
<accession>A0A3N2CUZ9</accession>
<evidence type="ECO:0000256" key="7">
    <source>
        <dbReference type="ARBA" id="ARBA00023136"/>
    </source>
</evidence>
<feature type="transmembrane region" description="Helical" evidence="10">
    <location>
        <begin position="201"/>
        <end position="222"/>
    </location>
</feature>
<dbReference type="InterPro" id="IPR007272">
    <property type="entry name" value="Sulf_transp_TsuA/YedE"/>
</dbReference>
<gene>
    <name evidence="11" type="ORF">EDD33_2104</name>
</gene>
<name>A0A3N2CUZ9_9ACTN</name>
<dbReference type="RefSeq" id="WP_246003458.1">
    <property type="nucleotide sequence ID" value="NZ_RKHO01000001.1"/>
</dbReference>
<evidence type="ECO:0000313" key="12">
    <source>
        <dbReference type="Proteomes" id="UP000281738"/>
    </source>
</evidence>
<evidence type="ECO:0000256" key="8">
    <source>
        <dbReference type="ARBA" id="ARBA00035655"/>
    </source>
</evidence>
<feature type="transmembrane region" description="Helical" evidence="10">
    <location>
        <begin position="25"/>
        <end position="43"/>
    </location>
</feature>
<keyword evidence="12" id="KW-1185">Reference proteome</keyword>
<keyword evidence="4" id="KW-0997">Cell inner membrane</keyword>
<evidence type="ECO:0000256" key="5">
    <source>
        <dbReference type="ARBA" id="ARBA00022692"/>
    </source>
</evidence>
<feature type="transmembrane region" description="Helical" evidence="10">
    <location>
        <begin position="92"/>
        <end position="111"/>
    </location>
</feature>
<protein>
    <submittedName>
        <fullName evidence="11">Uncharacterized protein</fullName>
    </submittedName>
</protein>
<dbReference type="Proteomes" id="UP000281738">
    <property type="component" value="Unassembled WGS sequence"/>
</dbReference>
<feature type="transmembrane region" description="Helical" evidence="10">
    <location>
        <begin position="253"/>
        <end position="286"/>
    </location>
</feature>
<evidence type="ECO:0000256" key="4">
    <source>
        <dbReference type="ARBA" id="ARBA00022519"/>
    </source>
</evidence>
<keyword evidence="7 10" id="KW-0472">Membrane</keyword>